<dbReference type="AlphaFoldDB" id="A0A1I3J8J2"/>
<protein>
    <submittedName>
        <fullName evidence="1">SnoaL-like polyketide cyclase</fullName>
    </submittedName>
</protein>
<dbReference type="Pfam" id="PF07366">
    <property type="entry name" value="SnoaL"/>
    <property type="match status" value="1"/>
</dbReference>
<evidence type="ECO:0000313" key="2">
    <source>
        <dbReference type="Proteomes" id="UP000199110"/>
    </source>
</evidence>
<keyword evidence="2" id="KW-1185">Reference proteome</keyword>
<accession>A0A1I3J8J2</accession>
<dbReference type="PANTHER" id="PTHR38436:SF1">
    <property type="entry name" value="ESTER CYCLASE"/>
    <property type="match status" value="1"/>
</dbReference>
<dbReference type="EMBL" id="FORA01000001">
    <property type="protein sequence ID" value="SFI56406.1"/>
    <property type="molecule type" value="Genomic_DNA"/>
</dbReference>
<organism evidence="1 2">
    <name type="scientific">Jannaschia pohangensis</name>
    <dbReference type="NCBI Taxonomy" id="390807"/>
    <lineage>
        <taxon>Bacteria</taxon>
        <taxon>Pseudomonadati</taxon>
        <taxon>Pseudomonadota</taxon>
        <taxon>Alphaproteobacteria</taxon>
        <taxon>Rhodobacterales</taxon>
        <taxon>Roseobacteraceae</taxon>
        <taxon>Jannaschia</taxon>
    </lineage>
</organism>
<gene>
    <name evidence="1" type="ORF">SAMN04488095_1242</name>
</gene>
<dbReference type="STRING" id="390807.SAMN04488095_1242"/>
<sequence length="331" mass="35684">MRPDDTAFRRSALTLLADLARGDTTVIAPDATADAAAPFGQLDARGIAILFADLQRALPDLERRDDILLAGRNHDDARWQRPRAPVMVATTGSYVGTFRAPFAGIPPTGGVVTLTYGEAHHIVDGKLRQSFLLWDIAGLMMQAGCWPMAAPLGRPGLWPGPKGGAGLRLEPGDDSASLARVLAMHDALHAFDGHSIESMPMDAWAEDFMYYAAGNIGACRGLSGFRAHHQIPFLRAFPDRKGAGHFVRLSDGPFAVTGGDVALTHTGADYMGIPATGRALRMRVMDFYRFDDEGKIAENWLPNDTIGLMAQMGVDVMARMHHLTGDAPLTL</sequence>
<dbReference type="Proteomes" id="UP000199110">
    <property type="component" value="Unassembled WGS sequence"/>
</dbReference>
<reference evidence="1 2" key="1">
    <citation type="submission" date="2016-10" db="EMBL/GenBank/DDBJ databases">
        <authorList>
            <person name="de Groot N.N."/>
        </authorList>
    </citation>
    <scope>NUCLEOTIDE SEQUENCE [LARGE SCALE GENOMIC DNA]</scope>
    <source>
        <strain evidence="1 2">DSM 19073</strain>
    </source>
</reference>
<dbReference type="Gene3D" id="3.10.450.50">
    <property type="match status" value="2"/>
</dbReference>
<dbReference type="PANTHER" id="PTHR38436">
    <property type="entry name" value="POLYKETIDE CYCLASE SNOAL-LIKE DOMAIN"/>
    <property type="match status" value="1"/>
</dbReference>
<dbReference type="GO" id="GO:0030638">
    <property type="term" value="P:polyketide metabolic process"/>
    <property type="evidence" value="ECO:0007669"/>
    <property type="project" value="InterPro"/>
</dbReference>
<dbReference type="OrthoDB" id="1948945at2"/>
<dbReference type="SUPFAM" id="SSF54427">
    <property type="entry name" value="NTF2-like"/>
    <property type="match status" value="2"/>
</dbReference>
<dbReference type="InterPro" id="IPR032710">
    <property type="entry name" value="NTF2-like_dom_sf"/>
</dbReference>
<dbReference type="RefSeq" id="WP_092778081.1">
    <property type="nucleotide sequence ID" value="NZ_FORA01000001.1"/>
</dbReference>
<dbReference type="InterPro" id="IPR009959">
    <property type="entry name" value="Cyclase_SnoaL-like"/>
</dbReference>
<proteinExistence type="predicted"/>
<evidence type="ECO:0000313" key="1">
    <source>
        <dbReference type="EMBL" id="SFI56406.1"/>
    </source>
</evidence>
<name>A0A1I3J8J2_9RHOB</name>